<dbReference type="CDD" id="cd04301">
    <property type="entry name" value="NAT_SF"/>
    <property type="match status" value="1"/>
</dbReference>
<organism evidence="4 5">
    <name type="scientific">Prauserella cavernicola</name>
    <dbReference type="NCBI Taxonomy" id="2800127"/>
    <lineage>
        <taxon>Bacteria</taxon>
        <taxon>Bacillati</taxon>
        <taxon>Actinomycetota</taxon>
        <taxon>Actinomycetes</taxon>
        <taxon>Pseudonocardiales</taxon>
        <taxon>Pseudonocardiaceae</taxon>
        <taxon>Prauserella</taxon>
    </lineage>
</organism>
<feature type="domain" description="N-acetyltransferase" evidence="3">
    <location>
        <begin position="10"/>
        <end position="157"/>
    </location>
</feature>
<keyword evidence="1" id="KW-0808">Transferase</keyword>
<keyword evidence="5" id="KW-1185">Reference proteome</keyword>
<dbReference type="Gene3D" id="3.40.630.30">
    <property type="match status" value="1"/>
</dbReference>
<dbReference type="AlphaFoldDB" id="A0A934QUP0"/>
<dbReference type="EMBL" id="JAENJH010000003">
    <property type="protein sequence ID" value="MBK1785944.1"/>
    <property type="molecule type" value="Genomic_DNA"/>
</dbReference>
<dbReference type="Proteomes" id="UP000635245">
    <property type="component" value="Unassembled WGS sequence"/>
</dbReference>
<gene>
    <name evidence="4" type="ORF">JHE00_16555</name>
</gene>
<evidence type="ECO:0000313" key="4">
    <source>
        <dbReference type="EMBL" id="MBK1785944.1"/>
    </source>
</evidence>
<dbReference type="PANTHER" id="PTHR43877:SF2">
    <property type="entry name" value="AMINOALKYLPHOSPHONATE N-ACETYLTRANSFERASE-RELATED"/>
    <property type="match status" value="1"/>
</dbReference>
<evidence type="ECO:0000259" key="3">
    <source>
        <dbReference type="PROSITE" id="PS51186"/>
    </source>
</evidence>
<evidence type="ECO:0000313" key="5">
    <source>
        <dbReference type="Proteomes" id="UP000635245"/>
    </source>
</evidence>
<dbReference type="Pfam" id="PF00583">
    <property type="entry name" value="Acetyltransf_1"/>
    <property type="match status" value="1"/>
</dbReference>
<dbReference type="RefSeq" id="WP_200318941.1">
    <property type="nucleotide sequence ID" value="NZ_JAENJH010000003.1"/>
</dbReference>
<dbReference type="PANTHER" id="PTHR43877">
    <property type="entry name" value="AMINOALKYLPHOSPHONATE N-ACETYLTRANSFERASE-RELATED-RELATED"/>
    <property type="match status" value="1"/>
</dbReference>
<accession>A0A934QUP0</accession>
<dbReference type="InterPro" id="IPR016181">
    <property type="entry name" value="Acyl_CoA_acyltransferase"/>
</dbReference>
<dbReference type="GO" id="GO:0016747">
    <property type="term" value="F:acyltransferase activity, transferring groups other than amino-acyl groups"/>
    <property type="evidence" value="ECO:0007669"/>
    <property type="project" value="InterPro"/>
</dbReference>
<keyword evidence="2" id="KW-0012">Acyltransferase</keyword>
<dbReference type="InterPro" id="IPR050832">
    <property type="entry name" value="Bact_Acetyltransf"/>
</dbReference>
<dbReference type="InterPro" id="IPR000182">
    <property type="entry name" value="GNAT_dom"/>
</dbReference>
<dbReference type="PROSITE" id="PS51186">
    <property type="entry name" value="GNAT"/>
    <property type="match status" value="1"/>
</dbReference>
<proteinExistence type="predicted"/>
<comment type="caution">
    <text evidence="4">The sequence shown here is derived from an EMBL/GenBank/DDBJ whole genome shotgun (WGS) entry which is preliminary data.</text>
</comment>
<dbReference type="SUPFAM" id="SSF55729">
    <property type="entry name" value="Acyl-CoA N-acyltransferases (Nat)"/>
    <property type="match status" value="1"/>
</dbReference>
<protein>
    <submittedName>
        <fullName evidence="4">GNAT family N-acetyltransferase</fullName>
    </submittedName>
</protein>
<evidence type="ECO:0000256" key="1">
    <source>
        <dbReference type="ARBA" id="ARBA00022679"/>
    </source>
</evidence>
<name>A0A934QUP0_9PSEU</name>
<reference evidence="4" key="1">
    <citation type="submission" date="2020-12" db="EMBL/GenBank/DDBJ databases">
        <title>Prauserella sp. ASG 168, a novel actinomycete isolated from cave rock.</title>
        <authorList>
            <person name="Suriyachadkun C."/>
        </authorList>
    </citation>
    <scope>NUCLEOTIDE SEQUENCE</scope>
    <source>
        <strain evidence="4">ASG 168</strain>
    </source>
</reference>
<evidence type="ECO:0000256" key="2">
    <source>
        <dbReference type="ARBA" id="ARBA00023315"/>
    </source>
</evidence>
<sequence>MSGFRLTSASLTGPVARGLIHELNAELAATYPEEGANHFRLDPEEVGPGRGAFLVASDVRTGVPLGCGAVRLLEPGLAEVKRMYVRQAARGRGVSKALLAELEARALALGVTRLVLETGTRQAQAIGLYLGSGFSDIERYGEYVGSELSRCMAKSIA</sequence>